<feature type="chain" id="PRO_5011600303" evidence="1">
    <location>
        <begin position="24"/>
        <end position="155"/>
    </location>
</feature>
<dbReference type="Proteomes" id="UP000199310">
    <property type="component" value="Unassembled WGS sequence"/>
</dbReference>
<name>A0A1I0SBK3_9BACT</name>
<keyword evidence="1" id="KW-0732">Signal</keyword>
<organism evidence="2 3">
    <name type="scientific">Chitinophaga arvensicola</name>
    <dbReference type="NCBI Taxonomy" id="29529"/>
    <lineage>
        <taxon>Bacteria</taxon>
        <taxon>Pseudomonadati</taxon>
        <taxon>Bacteroidota</taxon>
        <taxon>Chitinophagia</taxon>
        <taxon>Chitinophagales</taxon>
        <taxon>Chitinophagaceae</taxon>
        <taxon>Chitinophaga</taxon>
    </lineage>
</organism>
<evidence type="ECO:0000313" key="3">
    <source>
        <dbReference type="Proteomes" id="UP000199310"/>
    </source>
</evidence>
<dbReference type="AlphaFoldDB" id="A0A1I0SBK3"/>
<proteinExistence type="predicted"/>
<feature type="signal peptide" evidence="1">
    <location>
        <begin position="1"/>
        <end position="23"/>
    </location>
</feature>
<dbReference type="STRING" id="29529.SAMN04488122_5785"/>
<reference evidence="3" key="1">
    <citation type="submission" date="2016-10" db="EMBL/GenBank/DDBJ databases">
        <authorList>
            <person name="Varghese N."/>
            <person name="Submissions S."/>
        </authorList>
    </citation>
    <scope>NUCLEOTIDE SEQUENCE [LARGE SCALE GENOMIC DNA]</scope>
    <source>
        <strain evidence="3">DSM 3695</strain>
    </source>
</reference>
<keyword evidence="3" id="KW-1185">Reference proteome</keyword>
<evidence type="ECO:0000313" key="2">
    <source>
        <dbReference type="EMBL" id="SEW53945.1"/>
    </source>
</evidence>
<accession>A0A1I0SBK3</accession>
<protein>
    <submittedName>
        <fullName evidence="2">Uncharacterized protein</fullName>
    </submittedName>
</protein>
<sequence length="155" mass="17636">MKKKYFITSLLLLAASLSSGQNAWNTREKDSTNIYYQALKAYFGQYPTAQKQTVLIEENTTTTKSIPPQMGVFRIELLGWTDIEDRLKKKDTINLIRIVPLNVEDGKFSIAIIPFDVVKTSKGLHYINSGGSNIEFLYDCVEKRFDVRGVKSFSL</sequence>
<dbReference type="OrthoDB" id="671234at2"/>
<gene>
    <name evidence="2" type="ORF">SAMN04488122_5785</name>
</gene>
<dbReference type="RefSeq" id="WP_089901400.1">
    <property type="nucleotide sequence ID" value="NZ_FOJG01000002.1"/>
</dbReference>
<evidence type="ECO:0000256" key="1">
    <source>
        <dbReference type="SAM" id="SignalP"/>
    </source>
</evidence>
<dbReference type="EMBL" id="FOJG01000002">
    <property type="protein sequence ID" value="SEW53945.1"/>
    <property type="molecule type" value="Genomic_DNA"/>
</dbReference>